<evidence type="ECO:0008006" key="3">
    <source>
        <dbReference type="Google" id="ProtNLM"/>
    </source>
</evidence>
<name>A0A1B8HC11_9GAMM</name>
<gene>
    <name evidence="1" type="ORF">AYY18_19900</name>
</gene>
<reference evidence="2" key="1">
    <citation type="submission" date="2016-06" db="EMBL/GenBank/DDBJ databases">
        <authorList>
            <person name="Butler K."/>
        </authorList>
    </citation>
    <scope>NUCLEOTIDE SEQUENCE [LARGE SCALE GENOMIC DNA]</scope>
    <source>
        <strain evidence="2">GCSL-Mp20</strain>
    </source>
</reference>
<dbReference type="Pfam" id="PF07024">
    <property type="entry name" value="ImpE"/>
    <property type="match status" value="1"/>
</dbReference>
<dbReference type="Gene3D" id="1.25.40.10">
    <property type="entry name" value="Tetratricopeptide repeat domain"/>
    <property type="match status" value="1"/>
</dbReference>
<sequence>MATTQKLSDILSGSSLDEFFEETLNKVKQQPSDLVFRETLFKLYCLKGYWEKAMVQLETWSLIDGHNDDKQLELYKNLVFSEILREEILKGKREPMTLQQELPEWMKSIWEANKLLIENKLDKSEALRLQAFENAPAVGGSGEMIGDFAWMADNDSRLGPICEFIVAGGYRWVPFADIETINIVKPRDLLDLIWIHAQVKVKNDIFYGYIPARYPVRDTDSDKIKLGFETQWDQISEYFLTGKGGKMVITDMGEYSLSELNKVSMVMANIETENVGQ</sequence>
<evidence type="ECO:0000313" key="2">
    <source>
        <dbReference type="Proteomes" id="UP000092377"/>
    </source>
</evidence>
<dbReference type="PIRSF" id="PIRSF029288">
    <property type="entry name" value="SciE_ImpE"/>
    <property type="match status" value="1"/>
</dbReference>
<dbReference type="EMBL" id="LZEY01000029">
    <property type="protein sequence ID" value="OBU06603.1"/>
    <property type="molecule type" value="Genomic_DNA"/>
</dbReference>
<protein>
    <recommendedName>
        <fullName evidence="3">ImpE family T6SS protein Cts1E</fullName>
    </recommendedName>
</protein>
<comment type="caution">
    <text evidence="1">The sequence shown here is derived from an EMBL/GenBank/DDBJ whole genome shotgun (WGS) entry which is preliminary data.</text>
</comment>
<dbReference type="SUPFAM" id="SSF144059">
    <property type="entry name" value="ImpE-like"/>
    <property type="match status" value="1"/>
</dbReference>
<proteinExistence type="predicted"/>
<dbReference type="AlphaFoldDB" id="A0A1B8HC11"/>
<dbReference type="OrthoDB" id="5416084at2"/>
<accession>A0A1B8HC11</accession>
<keyword evidence="2" id="KW-1185">Reference proteome</keyword>
<dbReference type="InterPro" id="IPR011990">
    <property type="entry name" value="TPR-like_helical_dom_sf"/>
</dbReference>
<organism evidence="1 2">
    <name type="scientific">Morganella psychrotolerans</name>
    <dbReference type="NCBI Taxonomy" id="368603"/>
    <lineage>
        <taxon>Bacteria</taxon>
        <taxon>Pseudomonadati</taxon>
        <taxon>Pseudomonadota</taxon>
        <taxon>Gammaproteobacteria</taxon>
        <taxon>Enterobacterales</taxon>
        <taxon>Morganellaceae</taxon>
        <taxon>Morganella</taxon>
    </lineage>
</organism>
<dbReference type="RefSeq" id="WP_067403326.1">
    <property type="nucleotide sequence ID" value="NZ_LZEY01000029.1"/>
</dbReference>
<dbReference type="Proteomes" id="UP000092377">
    <property type="component" value="Unassembled WGS sequence"/>
</dbReference>
<dbReference type="InterPro" id="IPR009211">
    <property type="entry name" value="TagJ"/>
</dbReference>
<evidence type="ECO:0000313" key="1">
    <source>
        <dbReference type="EMBL" id="OBU06603.1"/>
    </source>
</evidence>